<organism evidence="3 4">
    <name type="scientific">Xanthomonas bonasiae</name>
    <dbReference type="NCBI Taxonomy" id="2810351"/>
    <lineage>
        <taxon>Bacteria</taxon>
        <taxon>Pseudomonadati</taxon>
        <taxon>Pseudomonadota</taxon>
        <taxon>Gammaproteobacteria</taxon>
        <taxon>Lysobacterales</taxon>
        <taxon>Lysobacteraceae</taxon>
        <taxon>Xanthomonas</taxon>
    </lineage>
</organism>
<comment type="caution">
    <text evidence="3">The sequence shown here is derived from an EMBL/GenBank/DDBJ whole genome shotgun (WGS) entry which is preliminary data.</text>
</comment>
<feature type="signal peptide" evidence="2">
    <location>
        <begin position="1"/>
        <end position="21"/>
    </location>
</feature>
<dbReference type="Gene3D" id="3.10.450.160">
    <property type="entry name" value="inner membrane protein cigr"/>
    <property type="match status" value="1"/>
</dbReference>
<feature type="chain" id="PRO_5045716966" evidence="2">
    <location>
        <begin position="22"/>
        <end position="140"/>
    </location>
</feature>
<keyword evidence="2" id="KW-0732">Signal</keyword>
<evidence type="ECO:0000256" key="2">
    <source>
        <dbReference type="SAM" id="SignalP"/>
    </source>
</evidence>
<proteinExistence type="predicted"/>
<evidence type="ECO:0000313" key="4">
    <source>
        <dbReference type="Proteomes" id="UP000695802"/>
    </source>
</evidence>
<name>A0ABS3B4C9_9XANT</name>
<reference evidence="3 4" key="1">
    <citation type="submission" date="2021-02" db="EMBL/GenBank/DDBJ databases">
        <title>Taxonomically Unique Crown Gall-Associated Xanthomonas Stains Have Deficiency in Virulence Repertories.</title>
        <authorList>
            <person name="Mafakheri H."/>
            <person name="Taghavi S.M."/>
            <person name="Dimkic I."/>
            <person name="Nemanja K."/>
            <person name="Osdaghi E."/>
        </authorList>
    </citation>
    <scope>NUCLEOTIDE SEQUENCE [LARGE SCALE GENOMIC DNA]</scope>
    <source>
        <strain evidence="3 4">FX4</strain>
    </source>
</reference>
<keyword evidence="4" id="KW-1185">Reference proteome</keyword>
<feature type="region of interest" description="Disordered" evidence="1">
    <location>
        <begin position="20"/>
        <end position="112"/>
    </location>
</feature>
<protein>
    <submittedName>
        <fullName evidence="3">RcnB family protein</fullName>
    </submittedName>
</protein>
<dbReference type="Pfam" id="PF11776">
    <property type="entry name" value="RcnB"/>
    <property type="match status" value="1"/>
</dbReference>
<feature type="compositionally biased region" description="Basic and acidic residues" evidence="1">
    <location>
        <begin position="24"/>
        <end position="53"/>
    </location>
</feature>
<evidence type="ECO:0000256" key="1">
    <source>
        <dbReference type="SAM" id="MobiDB-lite"/>
    </source>
</evidence>
<dbReference type="Proteomes" id="UP000695802">
    <property type="component" value="Unassembled WGS sequence"/>
</dbReference>
<accession>A0ABS3B4C9</accession>
<dbReference type="EMBL" id="JAFIWB010000014">
    <property type="protein sequence ID" value="MBN6103185.1"/>
    <property type="molecule type" value="Genomic_DNA"/>
</dbReference>
<dbReference type="RefSeq" id="WP_179565790.1">
    <property type="nucleotide sequence ID" value="NZ_JACSQX010000007.1"/>
</dbReference>
<sequence>MKRIIGSVLALSLLASGGAFAAGQDDHDRDRDPQQVRKDHQDDKGRKDQHGDRGPQQARNDGRRDDHRDDRHDNGRHEGPRHYKRGERLASDHRGDRVPDYRKRGLKAPPRGHEWRRVDNQYVLIAVATGVISSVIANSR</sequence>
<gene>
    <name evidence="3" type="ORF">JR064_13525</name>
</gene>
<dbReference type="InterPro" id="IPR024572">
    <property type="entry name" value="RcnB"/>
</dbReference>
<feature type="compositionally biased region" description="Basic and acidic residues" evidence="1">
    <location>
        <begin position="60"/>
        <end position="103"/>
    </location>
</feature>
<evidence type="ECO:0000313" key="3">
    <source>
        <dbReference type="EMBL" id="MBN6103185.1"/>
    </source>
</evidence>